<dbReference type="NCBIfam" id="NF005486">
    <property type="entry name" value="PRK07093.1"/>
    <property type="match status" value="1"/>
</dbReference>
<dbReference type="GO" id="GO:0008909">
    <property type="term" value="F:isochorismate synthase activity"/>
    <property type="evidence" value="ECO:0007669"/>
    <property type="project" value="UniProtKB-EC"/>
</dbReference>
<comment type="caution">
    <text evidence="2">The sequence shown here is derived from an EMBL/GenBank/DDBJ whole genome shotgun (WGS) entry which is preliminary data.</text>
</comment>
<name>A0A645AM37_9ZZZZ</name>
<organism evidence="2">
    <name type="scientific">bioreactor metagenome</name>
    <dbReference type="NCBI Taxonomy" id="1076179"/>
    <lineage>
        <taxon>unclassified sequences</taxon>
        <taxon>metagenomes</taxon>
        <taxon>ecological metagenomes</taxon>
    </lineage>
</organism>
<sequence length="325" mass="36238">MDQAKKAFETMNLYGSKRLPFLFVIDFECRKPVVLPLEKAAGEGIFFDFRGNTNGAPPFSAPEDSMVFEKYPVSYSDYVKAFELVMAGLHSGNSYLLNLTFPTPVKVNRNLSEIFCLSRAPYKLLFRDAFTVFSPECFVRISNGTISSFPMKGTIDAGLPNAARLLLEDAKEIAEHHTIVDLIRNDLSMIAEAVRVERFRYLEEIRTNHRHLLQASSVITGRLSAGWASQVGNLLQTLLPAGSISGAPKQKTLEIIRRAEPDERGYYTGICGIFDGHGLDSAVMIRFIENTPGGKFFRSGGGITINSNPESEYRELIDKVYVPFV</sequence>
<dbReference type="InterPro" id="IPR015890">
    <property type="entry name" value="Chorismate_C"/>
</dbReference>
<dbReference type="PANTHER" id="PTHR11236">
    <property type="entry name" value="AMINOBENZOATE/ANTHRANILATE SYNTHASE"/>
    <property type="match status" value="1"/>
</dbReference>
<dbReference type="PRINTS" id="PR00095">
    <property type="entry name" value="ANTSNTHASEI"/>
</dbReference>
<reference evidence="2" key="1">
    <citation type="submission" date="2019-08" db="EMBL/GenBank/DDBJ databases">
        <authorList>
            <person name="Kucharzyk K."/>
            <person name="Murdoch R.W."/>
            <person name="Higgins S."/>
            <person name="Loffler F."/>
        </authorList>
    </citation>
    <scope>NUCLEOTIDE SEQUENCE</scope>
</reference>
<dbReference type="GO" id="GO:0000162">
    <property type="term" value="P:L-tryptophan biosynthetic process"/>
    <property type="evidence" value="ECO:0007669"/>
    <property type="project" value="TreeGrafter"/>
</dbReference>
<feature type="domain" description="Chorismate-utilising enzyme C-terminal" evidence="1">
    <location>
        <begin position="76"/>
        <end position="319"/>
    </location>
</feature>
<dbReference type="Pfam" id="PF00425">
    <property type="entry name" value="Chorismate_bind"/>
    <property type="match status" value="1"/>
</dbReference>
<gene>
    <name evidence="2" type="primary">menF_11</name>
    <name evidence="2" type="ORF">SDC9_98644</name>
</gene>
<dbReference type="InterPro" id="IPR019999">
    <property type="entry name" value="Anth_synth_I-like"/>
</dbReference>
<proteinExistence type="predicted"/>
<dbReference type="GO" id="GO:0046820">
    <property type="term" value="F:4-amino-4-deoxychorismate synthase activity"/>
    <property type="evidence" value="ECO:0007669"/>
    <property type="project" value="TreeGrafter"/>
</dbReference>
<evidence type="ECO:0000259" key="1">
    <source>
        <dbReference type="Pfam" id="PF00425"/>
    </source>
</evidence>
<keyword evidence="2" id="KW-0413">Isomerase</keyword>
<protein>
    <submittedName>
        <fullName evidence="2">Isochorismate synthase MenF</fullName>
        <ecNumber evidence="2">5.4.4.2</ecNumber>
    </submittedName>
</protein>
<accession>A0A645AM37</accession>
<dbReference type="PANTHER" id="PTHR11236:SF50">
    <property type="entry name" value="AMINODEOXYCHORISMATE SYNTHASE COMPONENT 1"/>
    <property type="match status" value="1"/>
</dbReference>
<dbReference type="EMBL" id="VSSQ01013618">
    <property type="protein sequence ID" value="MPM51893.1"/>
    <property type="molecule type" value="Genomic_DNA"/>
</dbReference>
<dbReference type="EC" id="5.4.4.2" evidence="2"/>
<dbReference type="AlphaFoldDB" id="A0A645AM37"/>
<evidence type="ECO:0000313" key="2">
    <source>
        <dbReference type="EMBL" id="MPM51893.1"/>
    </source>
</evidence>
<dbReference type="InterPro" id="IPR005801">
    <property type="entry name" value="ADC_synthase"/>
</dbReference>
<dbReference type="Gene3D" id="3.60.120.10">
    <property type="entry name" value="Anthranilate synthase"/>
    <property type="match status" value="1"/>
</dbReference>
<dbReference type="SUPFAM" id="SSF56322">
    <property type="entry name" value="ADC synthase"/>
    <property type="match status" value="1"/>
</dbReference>